<feature type="signal peptide" evidence="5">
    <location>
        <begin position="1"/>
        <end position="22"/>
    </location>
</feature>
<evidence type="ECO:0000256" key="4">
    <source>
        <dbReference type="PIRSR" id="PIRSR002825-1"/>
    </source>
</evidence>
<protein>
    <submittedName>
        <fullName evidence="6">Iron ABC transporter substrate-binding protein</fullName>
    </submittedName>
</protein>
<dbReference type="PANTHER" id="PTHR30006">
    <property type="entry name" value="THIAMINE-BINDING PERIPLASMIC PROTEIN-RELATED"/>
    <property type="match status" value="1"/>
</dbReference>
<feature type="chain" id="PRO_5039167276" evidence="5">
    <location>
        <begin position="23"/>
        <end position="348"/>
    </location>
</feature>
<reference evidence="6 7" key="1">
    <citation type="submission" date="2016-12" db="EMBL/GenBank/DDBJ databases">
        <title>Draft genome of Tersicoccus phoenicis 1P05MA.</title>
        <authorList>
            <person name="Nakajima Y."/>
            <person name="Yoshizawa S."/>
            <person name="Nakamura K."/>
            <person name="Ogura Y."/>
            <person name="Hayashi T."/>
            <person name="Kogure K."/>
        </authorList>
    </citation>
    <scope>NUCLEOTIDE SEQUENCE [LARGE SCALE GENOMIC DNA]</scope>
    <source>
        <strain evidence="6 7">1p05MA</strain>
    </source>
</reference>
<evidence type="ECO:0000256" key="2">
    <source>
        <dbReference type="ARBA" id="ARBA00022496"/>
    </source>
</evidence>
<dbReference type="InterPro" id="IPR026045">
    <property type="entry name" value="Ferric-bd"/>
</dbReference>
<dbReference type="GO" id="GO:0030288">
    <property type="term" value="C:outer membrane-bounded periplasmic space"/>
    <property type="evidence" value="ECO:0007669"/>
    <property type="project" value="TreeGrafter"/>
</dbReference>
<gene>
    <name evidence="6" type="ORF">BKD30_00780</name>
</gene>
<evidence type="ECO:0000313" key="6">
    <source>
        <dbReference type="EMBL" id="OMH29264.1"/>
    </source>
</evidence>
<dbReference type="Pfam" id="PF13343">
    <property type="entry name" value="SBP_bac_6"/>
    <property type="match status" value="1"/>
</dbReference>
<dbReference type="Proteomes" id="UP000187085">
    <property type="component" value="Unassembled WGS sequence"/>
</dbReference>
<feature type="binding site" evidence="4">
    <location>
        <position position="51"/>
    </location>
    <ligand>
        <name>Fe cation</name>
        <dbReference type="ChEBI" id="CHEBI:24875"/>
    </ligand>
</feature>
<dbReference type="EMBL" id="MRDE01000006">
    <property type="protein sequence ID" value="OMH29264.1"/>
    <property type="molecule type" value="Genomic_DNA"/>
</dbReference>
<feature type="binding site" evidence="4">
    <location>
        <position position="99"/>
    </location>
    <ligand>
        <name>Fe cation</name>
        <dbReference type="ChEBI" id="CHEBI:24875"/>
    </ligand>
</feature>
<keyword evidence="3 5" id="KW-0732">Signal</keyword>
<dbReference type="RefSeq" id="WP_076700680.1">
    <property type="nucleotide sequence ID" value="NZ_MRDE01000006.1"/>
</dbReference>
<keyword evidence="2" id="KW-0406">Ion transport</keyword>
<evidence type="ECO:0000313" key="7">
    <source>
        <dbReference type="Proteomes" id="UP000187085"/>
    </source>
</evidence>
<dbReference type="GO" id="GO:0046872">
    <property type="term" value="F:metal ion binding"/>
    <property type="evidence" value="ECO:0007669"/>
    <property type="project" value="UniProtKB-KW"/>
</dbReference>
<dbReference type="OrthoDB" id="9769567at2"/>
<feature type="binding site" evidence="4">
    <location>
        <position position="236"/>
    </location>
    <ligand>
        <name>Fe cation</name>
        <dbReference type="ChEBI" id="CHEBI:24875"/>
    </ligand>
</feature>
<keyword evidence="4" id="KW-0479">Metal-binding</keyword>
<proteinExistence type="inferred from homology"/>
<dbReference type="AlphaFoldDB" id="A0A1R1LP65"/>
<comment type="similarity">
    <text evidence="1">Belongs to the bacterial solute-binding protein 1 family.</text>
</comment>
<dbReference type="GO" id="GO:0006826">
    <property type="term" value="P:iron ion transport"/>
    <property type="evidence" value="ECO:0007669"/>
    <property type="project" value="UniProtKB-KW"/>
</dbReference>
<dbReference type="SUPFAM" id="SSF53850">
    <property type="entry name" value="Periplasmic binding protein-like II"/>
    <property type="match status" value="1"/>
</dbReference>
<accession>A0A1R1LP65</accession>
<evidence type="ECO:0000256" key="5">
    <source>
        <dbReference type="SAM" id="SignalP"/>
    </source>
</evidence>
<feature type="binding site" evidence="4">
    <location>
        <position position="235"/>
    </location>
    <ligand>
        <name>Fe cation</name>
        <dbReference type="ChEBI" id="CHEBI:24875"/>
    </ligand>
</feature>
<keyword evidence="2" id="KW-0410">Iron transport</keyword>
<dbReference type="CDD" id="cd13543">
    <property type="entry name" value="PBP2_Fbp"/>
    <property type="match status" value="1"/>
</dbReference>
<keyword evidence="4" id="KW-0408">Iron</keyword>
<evidence type="ECO:0000256" key="3">
    <source>
        <dbReference type="ARBA" id="ARBA00022729"/>
    </source>
</evidence>
<dbReference type="PIRSF" id="PIRSF002825">
    <property type="entry name" value="CfbpA"/>
    <property type="match status" value="1"/>
</dbReference>
<dbReference type="STRING" id="554083.BKD30_00780"/>
<comment type="caution">
    <text evidence="6">The sequence shown here is derived from an EMBL/GenBank/DDBJ whole genome shotgun (WGS) entry which is preliminary data.</text>
</comment>
<sequence length="348" mass="36829">MRFTPRTAAVALLVGASLALSACGSGPVNTGAAGNSPAAAGDGITVYNAQHETLGQQWADDFTRRTGVKVVLRNGSDTELSNQIIQEGANSPADVFLTENSPAMSQVENAGLFADTSSAVRDNVPAQFRPASNTWTGIAARSTVFVYNKDKLTPGRLPKSLMDLQDQRWKGRWGAAPSGADFQAIVSAMLQLKGKDATSAWLSALQSGAKAYKSNSAVMKAVNTGEIDGGVIFHYYFFNDQAKTGENSNKVALGYFKNQDPGAFVSVSGGGVLRSSTKQANAQKFLEYLTGPDGQKVLQDNANEYTVNPGVPARKGLVPLDQLQYPDVKLSELNGSEVVNLMTKAGLL</sequence>
<organism evidence="6 7">
    <name type="scientific">Tersicoccus phoenicis</name>
    <dbReference type="NCBI Taxonomy" id="554083"/>
    <lineage>
        <taxon>Bacteria</taxon>
        <taxon>Bacillati</taxon>
        <taxon>Actinomycetota</taxon>
        <taxon>Actinomycetes</taxon>
        <taxon>Micrococcales</taxon>
        <taxon>Micrococcaceae</taxon>
        <taxon>Tersicoccus</taxon>
    </lineage>
</organism>
<keyword evidence="2" id="KW-0813">Transport</keyword>
<keyword evidence="7" id="KW-1185">Reference proteome</keyword>
<name>A0A1R1LP65_9MICC</name>
<dbReference type="PANTHER" id="PTHR30006:SF15">
    <property type="entry name" value="IRON-UTILIZATION PERIPLASMIC PROTEIN"/>
    <property type="match status" value="1"/>
</dbReference>
<evidence type="ECO:0000256" key="1">
    <source>
        <dbReference type="ARBA" id="ARBA00008520"/>
    </source>
</evidence>
<dbReference type="Gene3D" id="3.40.190.10">
    <property type="entry name" value="Periplasmic binding protein-like II"/>
    <property type="match status" value="2"/>
</dbReference>
<dbReference type="PROSITE" id="PS51257">
    <property type="entry name" value="PROKAR_LIPOPROTEIN"/>
    <property type="match status" value="1"/>
</dbReference>